<dbReference type="InterPro" id="IPR001647">
    <property type="entry name" value="HTH_TetR"/>
</dbReference>
<dbReference type="PANTHER" id="PTHR30055:SF234">
    <property type="entry name" value="HTH-TYPE TRANSCRIPTIONAL REGULATOR BETI"/>
    <property type="match status" value="1"/>
</dbReference>
<dbReference type="PROSITE" id="PS50977">
    <property type="entry name" value="HTH_TETR_2"/>
    <property type="match status" value="1"/>
</dbReference>
<evidence type="ECO:0000313" key="7">
    <source>
        <dbReference type="Proteomes" id="UP000002710"/>
    </source>
</evidence>
<dbReference type="HOGENOM" id="CLU_069356_40_3_7"/>
<feature type="DNA-binding region" description="H-T-H motif" evidence="4">
    <location>
        <begin position="40"/>
        <end position="59"/>
    </location>
</feature>
<dbReference type="PRINTS" id="PR00455">
    <property type="entry name" value="HTHTETR"/>
</dbReference>
<feature type="domain" description="HTH tetR-type" evidence="5">
    <location>
        <begin position="17"/>
        <end position="77"/>
    </location>
</feature>
<dbReference type="Pfam" id="PF13305">
    <property type="entry name" value="TetR_C_33"/>
    <property type="match status" value="1"/>
</dbReference>
<accession>Q311N8</accession>
<dbReference type="AlphaFoldDB" id="Q311N8"/>
<dbReference type="GO" id="GO:0003700">
    <property type="term" value="F:DNA-binding transcription factor activity"/>
    <property type="evidence" value="ECO:0007669"/>
    <property type="project" value="TreeGrafter"/>
</dbReference>
<dbReference type="InterPro" id="IPR025996">
    <property type="entry name" value="MT1864/Rv1816-like_C"/>
</dbReference>
<keyword evidence="7" id="KW-1185">Reference proteome</keyword>
<dbReference type="Proteomes" id="UP000002710">
    <property type="component" value="Chromosome"/>
</dbReference>
<evidence type="ECO:0000256" key="1">
    <source>
        <dbReference type="ARBA" id="ARBA00023015"/>
    </source>
</evidence>
<dbReference type="InterPro" id="IPR050109">
    <property type="entry name" value="HTH-type_TetR-like_transc_reg"/>
</dbReference>
<evidence type="ECO:0000256" key="4">
    <source>
        <dbReference type="PROSITE-ProRule" id="PRU00335"/>
    </source>
</evidence>
<organism evidence="6 7">
    <name type="scientific">Oleidesulfovibrio alaskensis (strain ATCC BAA-1058 / DSM 17464 / G20)</name>
    <name type="common">Desulfovibrio alaskensis</name>
    <dbReference type="NCBI Taxonomy" id="207559"/>
    <lineage>
        <taxon>Bacteria</taxon>
        <taxon>Pseudomonadati</taxon>
        <taxon>Thermodesulfobacteriota</taxon>
        <taxon>Desulfovibrionia</taxon>
        <taxon>Desulfovibrionales</taxon>
        <taxon>Desulfovibrionaceae</taxon>
        <taxon>Oleidesulfovibrio</taxon>
    </lineage>
</organism>
<dbReference type="EMBL" id="CP000112">
    <property type="protein sequence ID" value="ABB38358.2"/>
    <property type="molecule type" value="Genomic_DNA"/>
</dbReference>
<evidence type="ECO:0000256" key="3">
    <source>
        <dbReference type="ARBA" id="ARBA00023163"/>
    </source>
</evidence>
<dbReference type="Gene3D" id="1.10.357.10">
    <property type="entry name" value="Tetracycline Repressor, domain 2"/>
    <property type="match status" value="1"/>
</dbReference>
<keyword evidence="1" id="KW-0805">Transcription regulation</keyword>
<proteinExistence type="predicted"/>
<dbReference type="STRING" id="207559.Dde_1561"/>
<dbReference type="InterPro" id="IPR009057">
    <property type="entry name" value="Homeodomain-like_sf"/>
</dbReference>
<dbReference type="eggNOG" id="COG1309">
    <property type="taxonomic scope" value="Bacteria"/>
</dbReference>
<reference evidence="6 7" key="1">
    <citation type="journal article" date="2011" name="J. Bacteriol.">
        <title>Complete genome sequence and updated annotation of Desulfovibrio alaskensis G20.</title>
        <authorList>
            <person name="Hauser L.J."/>
            <person name="Land M.L."/>
            <person name="Brown S.D."/>
            <person name="Larimer F."/>
            <person name="Keller K.L."/>
            <person name="Rapp-Giles B.J."/>
            <person name="Price M.N."/>
            <person name="Lin M."/>
            <person name="Bruce D.C."/>
            <person name="Detter J.C."/>
            <person name="Tapia R."/>
            <person name="Han C.S."/>
            <person name="Goodwin L.A."/>
            <person name="Cheng J.F."/>
            <person name="Pitluck S."/>
            <person name="Copeland A."/>
            <person name="Lucas S."/>
            <person name="Nolan M."/>
            <person name="Lapidus A.L."/>
            <person name="Palumbo A.V."/>
            <person name="Wall J.D."/>
        </authorList>
    </citation>
    <scope>NUCLEOTIDE SEQUENCE [LARGE SCALE GENOMIC DNA]</scope>
    <source>
        <strain evidence="7">ATCC BAA 1058 / DSM 17464 / G20</strain>
    </source>
</reference>
<dbReference type="SUPFAM" id="SSF46689">
    <property type="entry name" value="Homeodomain-like"/>
    <property type="match status" value="1"/>
</dbReference>
<keyword evidence="3" id="KW-0804">Transcription</keyword>
<sequence length="212" mass="23126">MQQAHTPPHSAKSIKHDVKRRIILDAARRMFAHDGAGSVSMRNLAREVGCSAAVLYRYFGSRESILWELRCEGIVLLNDALMGAADAADPLLRLQQLGRAYVSFGIDNLEYYELMFRTPFYEFDAGSLPDGLPDDALVLLHSTAAECLELGYFAGSDVTTVVSSMWSLVHGLVSLILNGRAPLMMGALDTHAMIDRVPDFIAGLARAARGGI</sequence>
<dbReference type="PANTHER" id="PTHR30055">
    <property type="entry name" value="HTH-TYPE TRANSCRIPTIONAL REGULATOR RUTR"/>
    <property type="match status" value="1"/>
</dbReference>
<protein>
    <submittedName>
        <fullName evidence="6">Regulatory protein TetR</fullName>
    </submittedName>
</protein>
<dbReference type="RefSeq" id="WP_011367520.1">
    <property type="nucleotide sequence ID" value="NC_007519.1"/>
</dbReference>
<dbReference type="KEGG" id="dde:Dde_1561"/>
<gene>
    <name evidence="6" type="ordered locus">Dde_1561</name>
</gene>
<dbReference type="DNASU" id="3756000"/>
<keyword evidence="2 4" id="KW-0238">DNA-binding</keyword>
<name>Q311N8_OLEA2</name>
<evidence type="ECO:0000313" key="6">
    <source>
        <dbReference type="EMBL" id="ABB38358.2"/>
    </source>
</evidence>
<dbReference type="Pfam" id="PF00440">
    <property type="entry name" value="TetR_N"/>
    <property type="match status" value="1"/>
</dbReference>
<dbReference type="GO" id="GO:0000976">
    <property type="term" value="F:transcription cis-regulatory region binding"/>
    <property type="evidence" value="ECO:0007669"/>
    <property type="project" value="TreeGrafter"/>
</dbReference>
<evidence type="ECO:0000256" key="2">
    <source>
        <dbReference type="ARBA" id="ARBA00023125"/>
    </source>
</evidence>
<evidence type="ECO:0000259" key="5">
    <source>
        <dbReference type="PROSITE" id="PS50977"/>
    </source>
</evidence>
<dbReference type="InterPro" id="IPR036271">
    <property type="entry name" value="Tet_transcr_reg_TetR-rel_C_sf"/>
</dbReference>
<dbReference type="SUPFAM" id="SSF48498">
    <property type="entry name" value="Tetracyclin repressor-like, C-terminal domain"/>
    <property type="match status" value="1"/>
</dbReference>